<dbReference type="PROSITE" id="PS50943">
    <property type="entry name" value="HTH_CROC1"/>
    <property type="match status" value="1"/>
</dbReference>
<dbReference type="InterPro" id="IPR001387">
    <property type="entry name" value="Cro/C1-type_HTH"/>
</dbReference>
<name>A0ABY5Z2Y0_9ACTN</name>
<feature type="domain" description="HTH cro/C1-type" evidence="1">
    <location>
        <begin position="24"/>
        <end position="79"/>
    </location>
</feature>
<keyword evidence="3" id="KW-1185">Reference proteome</keyword>
<protein>
    <submittedName>
        <fullName evidence="2">Helix-turn-helix transcriptional regulator</fullName>
    </submittedName>
</protein>
<dbReference type="SUPFAM" id="SSF47413">
    <property type="entry name" value="lambda repressor-like DNA-binding domains"/>
    <property type="match status" value="1"/>
</dbReference>
<evidence type="ECO:0000313" key="2">
    <source>
        <dbReference type="EMBL" id="UWZ36356.1"/>
    </source>
</evidence>
<accession>A0ABY5Z2Y0</accession>
<proteinExistence type="predicted"/>
<organism evidence="2 3">
    <name type="scientific">Dactylosporangium roseum</name>
    <dbReference type="NCBI Taxonomy" id="47989"/>
    <lineage>
        <taxon>Bacteria</taxon>
        <taxon>Bacillati</taxon>
        <taxon>Actinomycetota</taxon>
        <taxon>Actinomycetes</taxon>
        <taxon>Micromonosporales</taxon>
        <taxon>Micromonosporaceae</taxon>
        <taxon>Dactylosporangium</taxon>
    </lineage>
</organism>
<dbReference type="Proteomes" id="UP001058271">
    <property type="component" value="Chromosome"/>
</dbReference>
<dbReference type="Pfam" id="PF13560">
    <property type="entry name" value="HTH_31"/>
    <property type="match status" value="1"/>
</dbReference>
<dbReference type="InterPro" id="IPR010982">
    <property type="entry name" value="Lambda_DNA-bd_dom_sf"/>
</dbReference>
<evidence type="ECO:0000259" key="1">
    <source>
        <dbReference type="PROSITE" id="PS50943"/>
    </source>
</evidence>
<gene>
    <name evidence="2" type="ORF">Drose_35875</name>
</gene>
<reference evidence="2" key="1">
    <citation type="submission" date="2021-04" db="EMBL/GenBank/DDBJ databases">
        <title>Biosynthetic gene clusters of Dactylosporangioum roseum.</title>
        <authorList>
            <person name="Hartkoorn R.C."/>
            <person name="Beaudoing E."/>
            <person name="Hot D."/>
            <person name="Moureu S."/>
        </authorList>
    </citation>
    <scope>NUCLEOTIDE SEQUENCE</scope>
    <source>
        <strain evidence="2">NRRL B-16295</strain>
    </source>
</reference>
<sequence>MPAGRTRREESRFREQANMLAVRLRALRIDKGMTQENLAGQAHVAVSTLRKIESGRVVEPGYFTMLSLANALGIDLRELA</sequence>
<dbReference type="SMART" id="SM00530">
    <property type="entry name" value="HTH_XRE"/>
    <property type="match status" value="1"/>
</dbReference>
<evidence type="ECO:0000313" key="3">
    <source>
        <dbReference type="Proteomes" id="UP001058271"/>
    </source>
</evidence>
<dbReference type="RefSeq" id="WP_260725687.1">
    <property type="nucleotide sequence ID" value="NZ_BAAABS010000068.1"/>
</dbReference>
<dbReference type="EMBL" id="CP073721">
    <property type="protein sequence ID" value="UWZ36356.1"/>
    <property type="molecule type" value="Genomic_DNA"/>
</dbReference>
<dbReference type="CDD" id="cd00093">
    <property type="entry name" value="HTH_XRE"/>
    <property type="match status" value="1"/>
</dbReference>
<dbReference type="Gene3D" id="1.10.260.40">
    <property type="entry name" value="lambda repressor-like DNA-binding domains"/>
    <property type="match status" value="1"/>
</dbReference>